<dbReference type="Gene3D" id="1.10.10.60">
    <property type="entry name" value="Homeodomain-like"/>
    <property type="match status" value="1"/>
</dbReference>
<proteinExistence type="predicted"/>
<dbReference type="PANTHER" id="PTHR47894">
    <property type="entry name" value="HTH-TYPE TRANSCRIPTIONAL REGULATOR GADX"/>
    <property type="match status" value="1"/>
</dbReference>
<dbReference type="InterPro" id="IPR009057">
    <property type="entry name" value="Homeodomain-like_sf"/>
</dbReference>
<dbReference type="SMART" id="SM00342">
    <property type="entry name" value="HTH_ARAC"/>
    <property type="match status" value="1"/>
</dbReference>
<keyword evidence="3" id="KW-0804">Transcription</keyword>
<reference evidence="6" key="1">
    <citation type="submission" date="2019-02" db="EMBL/GenBank/DDBJ databases">
        <authorList>
            <consortium name="Genoscope - CEA"/>
            <person name="William W."/>
        </authorList>
    </citation>
    <scope>NUCLEOTIDE SEQUENCE [LARGE SCALE GENOMIC DNA]</scope>
    <source>
        <strain evidence="6">YSy11</strain>
    </source>
</reference>
<keyword evidence="1" id="KW-0805">Transcription regulation</keyword>
<dbReference type="SUPFAM" id="SSF46689">
    <property type="entry name" value="Homeodomain-like"/>
    <property type="match status" value="1"/>
</dbReference>
<evidence type="ECO:0000256" key="4">
    <source>
        <dbReference type="SAM" id="MobiDB-lite"/>
    </source>
</evidence>
<dbReference type="RefSeq" id="WP_150549356.1">
    <property type="nucleotide sequence ID" value="NZ_LR215729.2"/>
</dbReference>
<dbReference type="GO" id="GO:0003700">
    <property type="term" value="F:DNA-binding transcription factor activity"/>
    <property type="evidence" value="ECO:0007669"/>
    <property type="project" value="InterPro"/>
</dbReference>
<dbReference type="PRINTS" id="PR00032">
    <property type="entry name" value="HTHARAC"/>
</dbReference>
<accession>A0A653E951</accession>
<name>A0A653E951_9PSED</name>
<evidence type="ECO:0000259" key="5">
    <source>
        <dbReference type="PROSITE" id="PS01124"/>
    </source>
</evidence>
<dbReference type="InterPro" id="IPR018060">
    <property type="entry name" value="HTH_AraC"/>
</dbReference>
<dbReference type="InterPro" id="IPR020449">
    <property type="entry name" value="Tscrpt_reg_AraC-type_HTH"/>
</dbReference>
<evidence type="ECO:0000313" key="6">
    <source>
        <dbReference type="EMBL" id="VEV99209.1"/>
    </source>
</evidence>
<gene>
    <name evidence="6" type="ORF">PMYSY11_4166</name>
</gene>
<dbReference type="Pfam" id="PF12833">
    <property type="entry name" value="HTH_18"/>
    <property type="match status" value="1"/>
</dbReference>
<sequence>MTDFARASTLSGYREFAISQKLNPAELLKEVGLPADVLEQPESLISYRKFAKLLDISSQRSGNTLFGLQYGLFQGVSVFGPILYLLRNANNVGEALQELGLYFHLHSAAAEVKLEVQGSRVLLIYSIEEHSFHGLRHAVELALGVGAELMRTLIGNRWQPIGAMMQHAPASDMQAYRRLLGTSPQFNSVHNAWVFDQSLLQIPLSSADEALHRLMQQHLAHLDQMSIKELPSYVRQLLRSLLPGGRVTIEQIADYMMLSTRTLQRYLSDEGTSFQTLLDETRQSMAERYLRDATVNLTQLANLLGYSDLSAFSRAFQRWFGQSPREWKRQNTDASKRPRVRIRKPTTERWPIASKPAIATPPARTR</sequence>
<protein>
    <submittedName>
        <fullName evidence="6">AraC family transcriptional regulator</fullName>
    </submittedName>
</protein>
<organism evidence="6">
    <name type="scientific">Pseudomonas marincola</name>
    <dbReference type="NCBI Taxonomy" id="437900"/>
    <lineage>
        <taxon>Bacteria</taxon>
        <taxon>Pseudomonadati</taxon>
        <taxon>Pseudomonadota</taxon>
        <taxon>Gammaproteobacteria</taxon>
        <taxon>Pseudomonadales</taxon>
        <taxon>Pseudomonadaceae</taxon>
        <taxon>Pseudomonas</taxon>
    </lineage>
</organism>
<evidence type="ECO:0000256" key="3">
    <source>
        <dbReference type="ARBA" id="ARBA00023163"/>
    </source>
</evidence>
<evidence type="ECO:0000256" key="1">
    <source>
        <dbReference type="ARBA" id="ARBA00023015"/>
    </source>
</evidence>
<dbReference type="EMBL" id="LR215729">
    <property type="protein sequence ID" value="VEV99209.1"/>
    <property type="molecule type" value="Genomic_DNA"/>
</dbReference>
<dbReference type="Pfam" id="PF12625">
    <property type="entry name" value="Arabinose_bd"/>
    <property type="match status" value="1"/>
</dbReference>
<keyword evidence="2" id="KW-0238">DNA-binding</keyword>
<feature type="domain" description="HTH araC/xylS-type" evidence="5">
    <location>
        <begin position="232"/>
        <end position="330"/>
    </location>
</feature>
<dbReference type="AlphaFoldDB" id="A0A653E951"/>
<dbReference type="PANTHER" id="PTHR47894:SF4">
    <property type="entry name" value="HTH-TYPE TRANSCRIPTIONAL REGULATOR GADX"/>
    <property type="match status" value="1"/>
</dbReference>
<feature type="compositionally biased region" description="Basic and acidic residues" evidence="4">
    <location>
        <begin position="327"/>
        <end position="336"/>
    </location>
</feature>
<evidence type="ECO:0000256" key="2">
    <source>
        <dbReference type="ARBA" id="ARBA00023125"/>
    </source>
</evidence>
<feature type="region of interest" description="Disordered" evidence="4">
    <location>
        <begin position="327"/>
        <end position="366"/>
    </location>
</feature>
<dbReference type="InterPro" id="IPR032687">
    <property type="entry name" value="AraC-type_N"/>
</dbReference>
<dbReference type="PROSITE" id="PS01124">
    <property type="entry name" value="HTH_ARAC_FAMILY_2"/>
    <property type="match status" value="1"/>
</dbReference>
<dbReference type="GO" id="GO:0000976">
    <property type="term" value="F:transcription cis-regulatory region binding"/>
    <property type="evidence" value="ECO:0007669"/>
    <property type="project" value="TreeGrafter"/>
</dbReference>
<dbReference type="GO" id="GO:0005829">
    <property type="term" value="C:cytosol"/>
    <property type="evidence" value="ECO:0007669"/>
    <property type="project" value="TreeGrafter"/>
</dbReference>